<name>A0A9X2NLP3_9PSEU</name>
<protein>
    <submittedName>
        <fullName evidence="3">Helix-turn-helix transcriptional regulator</fullName>
    </submittedName>
</protein>
<evidence type="ECO:0000313" key="4">
    <source>
        <dbReference type="Proteomes" id="UP001144096"/>
    </source>
</evidence>
<accession>A0A9X2NLP3</accession>
<dbReference type="Pfam" id="PF13560">
    <property type="entry name" value="HTH_31"/>
    <property type="match status" value="1"/>
</dbReference>
<comment type="caution">
    <text evidence="3">The sequence shown here is derived from an EMBL/GenBank/DDBJ whole genome shotgun (WGS) entry which is preliminary data.</text>
</comment>
<evidence type="ECO:0000259" key="2">
    <source>
        <dbReference type="PROSITE" id="PS50943"/>
    </source>
</evidence>
<dbReference type="Proteomes" id="UP001144096">
    <property type="component" value="Unassembled WGS sequence"/>
</dbReference>
<keyword evidence="4" id="KW-1185">Reference proteome</keyword>
<organism evidence="3 4">
    <name type="scientific">Amycolatopsis iheyensis</name>
    <dbReference type="NCBI Taxonomy" id="2945988"/>
    <lineage>
        <taxon>Bacteria</taxon>
        <taxon>Bacillati</taxon>
        <taxon>Actinomycetota</taxon>
        <taxon>Actinomycetes</taxon>
        <taxon>Pseudonocardiales</taxon>
        <taxon>Pseudonocardiaceae</taxon>
        <taxon>Amycolatopsis</taxon>
    </lineage>
</organism>
<dbReference type="Gene3D" id="1.10.260.40">
    <property type="entry name" value="lambda repressor-like DNA-binding domains"/>
    <property type="match status" value="1"/>
</dbReference>
<proteinExistence type="predicted"/>
<feature type="compositionally biased region" description="Basic and acidic residues" evidence="1">
    <location>
        <begin position="271"/>
        <end position="283"/>
    </location>
</feature>
<dbReference type="CDD" id="cd00093">
    <property type="entry name" value="HTH_XRE"/>
    <property type="match status" value="1"/>
</dbReference>
<dbReference type="EMBL" id="JAMXQV010000041">
    <property type="protein sequence ID" value="MCR6490152.1"/>
    <property type="molecule type" value="Genomic_DNA"/>
</dbReference>
<evidence type="ECO:0000256" key="1">
    <source>
        <dbReference type="SAM" id="MobiDB-lite"/>
    </source>
</evidence>
<dbReference type="PROSITE" id="PS50943">
    <property type="entry name" value="HTH_CROC1"/>
    <property type="match status" value="1"/>
</dbReference>
<sequence length="283" mass="31425">MSFIDTMHECSSRCLLPTLAARMKRCGISVFSFAALSDTPESPSGKLTMKVAGKGNWHDGRTHITQLSLVGDSVSGIECGKRKNASFPRTLREAHDNSWLRMPSRNAPVSVWVEFRRANVRMYKAVADIDRGHHHEALYWLNRERAEVDTLMAKPEWKSLYGREGVNPSDSAASAGAGESVSVTRPPDVPLGARIRALRAEREMTLMELAALSKVSKTTLIEIEAERRPVRLLDIVARLADAFDIERGELALMALRDFETNRGGWESDEESSSKSENGDRRGG</sequence>
<dbReference type="InterPro" id="IPR048152">
    <property type="entry name" value="AMED_5909-like"/>
</dbReference>
<dbReference type="SMART" id="SM00530">
    <property type="entry name" value="HTH_XRE"/>
    <property type="match status" value="1"/>
</dbReference>
<dbReference type="InterPro" id="IPR010982">
    <property type="entry name" value="Lambda_DNA-bd_dom_sf"/>
</dbReference>
<gene>
    <name evidence="3" type="ORF">M8542_45815</name>
</gene>
<dbReference type="AlphaFoldDB" id="A0A9X2NLP3"/>
<evidence type="ECO:0000313" key="3">
    <source>
        <dbReference type="EMBL" id="MCR6490152.1"/>
    </source>
</evidence>
<dbReference type="GO" id="GO:0003677">
    <property type="term" value="F:DNA binding"/>
    <property type="evidence" value="ECO:0007669"/>
    <property type="project" value="InterPro"/>
</dbReference>
<feature type="region of interest" description="Disordered" evidence="1">
    <location>
        <begin position="261"/>
        <end position="283"/>
    </location>
</feature>
<feature type="domain" description="HTH cro/C1-type" evidence="2">
    <location>
        <begin position="195"/>
        <end position="250"/>
    </location>
</feature>
<dbReference type="InterPro" id="IPR001387">
    <property type="entry name" value="Cro/C1-type_HTH"/>
</dbReference>
<dbReference type="SUPFAM" id="SSF47413">
    <property type="entry name" value="lambda repressor-like DNA-binding domains"/>
    <property type="match status" value="1"/>
</dbReference>
<dbReference type="NCBIfam" id="NF041510">
    <property type="entry name" value="AMED_5909_fam"/>
    <property type="match status" value="1"/>
</dbReference>
<reference evidence="3" key="1">
    <citation type="submission" date="2022-06" db="EMBL/GenBank/DDBJ databases">
        <title>Amycolatopsis iheyaensis sp. nov., a new species of the genus Amycolatopsis isolated from soil in Iheya island, Japan.</title>
        <authorList>
            <person name="Ngamcharungchit C."/>
            <person name="Kanto H."/>
            <person name="Take A."/>
            <person name="Intra B."/>
            <person name="Matsumoto A."/>
            <person name="Panbangred W."/>
            <person name="Inahashi Y."/>
        </authorList>
    </citation>
    <scope>NUCLEOTIDE SEQUENCE</scope>
    <source>
        <strain evidence="3">OK19-0408</strain>
    </source>
</reference>